<evidence type="ECO:0000256" key="3">
    <source>
        <dbReference type="ARBA" id="ARBA00022729"/>
    </source>
</evidence>
<dbReference type="SUPFAM" id="SSF53850">
    <property type="entry name" value="Periplasmic binding protein-like II"/>
    <property type="match status" value="1"/>
</dbReference>
<comment type="caution">
    <text evidence="4">The sequence shown here is derived from an EMBL/GenBank/DDBJ whole genome shotgun (WGS) entry which is preliminary data.</text>
</comment>
<dbReference type="GO" id="GO:0042597">
    <property type="term" value="C:periplasmic space"/>
    <property type="evidence" value="ECO:0007669"/>
    <property type="project" value="UniProtKB-SubCell"/>
</dbReference>
<evidence type="ECO:0000256" key="2">
    <source>
        <dbReference type="ARBA" id="ARBA00010742"/>
    </source>
</evidence>
<comment type="subcellular location">
    <subcellularLocation>
        <location evidence="1">Periplasm</location>
    </subcellularLocation>
</comment>
<dbReference type="Pfam" id="PF13379">
    <property type="entry name" value="NMT1_2"/>
    <property type="match status" value="1"/>
</dbReference>
<evidence type="ECO:0000256" key="1">
    <source>
        <dbReference type="ARBA" id="ARBA00004418"/>
    </source>
</evidence>
<gene>
    <name evidence="4" type="ORF">BU204_30325</name>
</gene>
<dbReference type="Gene3D" id="3.40.190.10">
    <property type="entry name" value="Periplasmic binding protein-like II"/>
    <property type="match status" value="2"/>
</dbReference>
<proteinExistence type="inferred from homology"/>
<evidence type="ECO:0008006" key="6">
    <source>
        <dbReference type="Google" id="ProtNLM"/>
    </source>
</evidence>
<dbReference type="EMBL" id="MSIE01000068">
    <property type="protein sequence ID" value="OLF11318.1"/>
    <property type="molecule type" value="Genomic_DNA"/>
</dbReference>
<dbReference type="STRING" id="1912961.BU204_30325"/>
<keyword evidence="3" id="KW-0732">Signal</keyword>
<organism evidence="4 5">
    <name type="scientific">Actinophytocola xanthii</name>
    <dbReference type="NCBI Taxonomy" id="1912961"/>
    <lineage>
        <taxon>Bacteria</taxon>
        <taxon>Bacillati</taxon>
        <taxon>Actinomycetota</taxon>
        <taxon>Actinomycetes</taxon>
        <taxon>Pseudonocardiales</taxon>
        <taxon>Pseudonocardiaceae</taxon>
    </lineage>
</organism>
<keyword evidence="5" id="KW-1185">Reference proteome</keyword>
<dbReference type="AlphaFoldDB" id="A0A1Q8CAC3"/>
<accession>A0A1Q8CAC3</accession>
<protein>
    <recommendedName>
        <fullName evidence="6">SsuA/THI5-like domain-containing protein</fullName>
    </recommendedName>
</protein>
<evidence type="ECO:0000313" key="5">
    <source>
        <dbReference type="Proteomes" id="UP000185596"/>
    </source>
</evidence>
<reference evidence="4 5" key="1">
    <citation type="submission" date="2016-12" db="EMBL/GenBank/DDBJ databases">
        <title>The draft genome sequence of Actinophytocola sp. 11-183.</title>
        <authorList>
            <person name="Wang W."/>
            <person name="Yuan L."/>
        </authorList>
    </citation>
    <scope>NUCLEOTIDE SEQUENCE [LARGE SCALE GENOMIC DNA]</scope>
    <source>
        <strain evidence="4 5">11-183</strain>
    </source>
</reference>
<dbReference type="Proteomes" id="UP000185596">
    <property type="component" value="Unassembled WGS sequence"/>
</dbReference>
<comment type="similarity">
    <text evidence="2">Belongs to the bacterial solute-binding protein SsuA/TauA family.</text>
</comment>
<sequence length="337" mass="35618">MLARYLALASVVGLVLPLAGCTGSARTQITVASLPSAFPAPMYVAERDGTFEREGLEVTIVELQSGADGVAAAVSGSAQIADIGFDDLVTLAEEGEEGLVMVHNLVRRVTLALVMDQEVARERGVSRSSPLPERYAALRGLRLGVTSPGAASDRYLRYYLREAGLDPERDAEIIAIGDGSSLLAALETDQIDAYQLSPPTPYVAEAEGFGTILIDGAAGDVPALADFAYTGFAANREWARGNPDAVRAFTRALDTAMETVRADAAATAEQIADRMSEDDVGILRRTLEALMPALSTDGCFEAEAVRTTLTTMHDIGITPAAGDPAESALWTNEYNDC</sequence>
<evidence type="ECO:0000313" key="4">
    <source>
        <dbReference type="EMBL" id="OLF11318.1"/>
    </source>
</evidence>
<dbReference type="PANTHER" id="PTHR30024:SF47">
    <property type="entry name" value="TAURINE-BINDING PERIPLASMIC PROTEIN"/>
    <property type="match status" value="1"/>
</dbReference>
<name>A0A1Q8CAC3_9PSEU</name>
<dbReference type="PANTHER" id="PTHR30024">
    <property type="entry name" value="ALIPHATIC SULFONATES-BINDING PROTEIN-RELATED"/>
    <property type="match status" value="1"/>
</dbReference>
<dbReference type="GO" id="GO:0042918">
    <property type="term" value="P:alkanesulfonate transmembrane transport"/>
    <property type="evidence" value="ECO:0007669"/>
    <property type="project" value="TreeGrafter"/>
</dbReference>